<dbReference type="GO" id="GO:0003735">
    <property type="term" value="F:structural constituent of ribosome"/>
    <property type="evidence" value="ECO:0007669"/>
    <property type="project" value="InterPro"/>
</dbReference>
<dbReference type="FunFam" id="2.40.30.10:FF:000004">
    <property type="entry name" value="50S ribosomal protein L3"/>
    <property type="match status" value="1"/>
</dbReference>
<evidence type="ECO:0000256" key="1">
    <source>
        <dbReference type="ARBA" id="ARBA00006540"/>
    </source>
</evidence>
<dbReference type="SUPFAM" id="SSF50447">
    <property type="entry name" value="Translation proteins"/>
    <property type="match status" value="1"/>
</dbReference>
<dbReference type="InterPro" id="IPR000597">
    <property type="entry name" value="Ribosomal_uL3"/>
</dbReference>
<feature type="compositionally biased region" description="Basic and acidic residues" evidence="8">
    <location>
        <begin position="132"/>
        <end position="147"/>
    </location>
</feature>
<evidence type="ECO:0000256" key="4">
    <source>
        <dbReference type="ARBA" id="ARBA00022980"/>
    </source>
</evidence>
<comment type="caution">
    <text evidence="9">The sequence shown here is derived from an EMBL/GenBank/DDBJ whole genome shotgun (WGS) entry which is preliminary data.</text>
</comment>
<dbReference type="GO" id="GO:0019843">
    <property type="term" value="F:rRNA binding"/>
    <property type="evidence" value="ECO:0007669"/>
    <property type="project" value="UniProtKB-KW"/>
</dbReference>
<evidence type="ECO:0000313" key="9">
    <source>
        <dbReference type="EMBL" id="PJC23004.1"/>
    </source>
</evidence>
<dbReference type="GO" id="GO:0006412">
    <property type="term" value="P:translation"/>
    <property type="evidence" value="ECO:0007669"/>
    <property type="project" value="InterPro"/>
</dbReference>
<keyword evidence="2" id="KW-0699">rRNA-binding</keyword>
<keyword evidence="5" id="KW-0687">Ribonucleoprotein</keyword>
<dbReference type="GO" id="GO:0022625">
    <property type="term" value="C:cytosolic large ribosomal subunit"/>
    <property type="evidence" value="ECO:0007669"/>
    <property type="project" value="TreeGrafter"/>
</dbReference>
<evidence type="ECO:0000256" key="2">
    <source>
        <dbReference type="ARBA" id="ARBA00022730"/>
    </source>
</evidence>
<comment type="similarity">
    <text evidence="1">Belongs to the universal ribosomal protein uL3 family.</text>
</comment>
<dbReference type="Gene3D" id="2.40.30.10">
    <property type="entry name" value="Translation factors"/>
    <property type="match status" value="1"/>
</dbReference>
<dbReference type="PANTHER" id="PTHR11229">
    <property type="entry name" value="50S RIBOSOMAL PROTEIN L3"/>
    <property type="match status" value="1"/>
</dbReference>
<evidence type="ECO:0000256" key="3">
    <source>
        <dbReference type="ARBA" id="ARBA00022884"/>
    </source>
</evidence>
<dbReference type="InterPro" id="IPR009000">
    <property type="entry name" value="Transl_B-barrel_sf"/>
</dbReference>
<evidence type="ECO:0000256" key="7">
    <source>
        <dbReference type="ARBA" id="ARBA00035457"/>
    </source>
</evidence>
<feature type="region of interest" description="Disordered" evidence="8">
    <location>
        <begin position="126"/>
        <end position="172"/>
    </location>
</feature>
<evidence type="ECO:0000313" key="10">
    <source>
        <dbReference type="Proteomes" id="UP000228781"/>
    </source>
</evidence>
<sequence>MKEIKGKKLSMSQIFAEDGRVIPVTLIKFAEFPQDLTPGTPVRITGVSKGKGFAGVVKRWGFAGGPATHGQSDRERAPGSIGQRTTPGRVHKGKRMAGRMGMKKVTLRGLSVVEVDLEAKIVKLSGAVPGPRGREVVVRYEPSEVRSQESGASSDRERRDEEETGKGKETTD</sequence>
<protein>
    <recommendedName>
        <fullName evidence="6">Large ribosomal subunit protein uL3</fullName>
    </recommendedName>
    <alternativeName>
        <fullName evidence="7">50S ribosomal protein L3</fullName>
    </alternativeName>
</protein>
<reference evidence="10" key="1">
    <citation type="submission" date="2017-09" db="EMBL/GenBank/DDBJ databases">
        <title>Depth-based differentiation of microbial function through sediment-hosted aquifers and enrichment of novel symbionts in the deep terrestrial subsurface.</title>
        <authorList>
            <person name="Probst A.J."/>
            <person name="Ladd B."/>
            <person name="Jarett J.K."/>
            <person name="Geller-Mcgrath D.E."/>
            <person name="Sieber C.M.K."/>
            <person name="Emerson J.B."/>
            <person name="Anantharaman K."/>
            <person name="Thomas B.C."/>
            <person name="Malmstrom R."/>
            <person name="Stieglmeier M."/>
            <person name="Klingl A."/>
            <person name="Woyke T."/>
            <person name="Ryan C.M."/>
            <person name="Banfield J.F."/>
        </authorList>
    </citation>
    <scope>NUCLEOTIDE SEQUENCE [LARGE SCALE GENOMIC DNA]</scope>
</reference>
<proteinExistence type="inferred from homology"/>
<evidence type="ECO:0000256" key="6">
    <source>
        <dbReference type="ARBA" id="ARBA00035243"/>
    </source>
</evidence>
<feature type="compositionally biased region" description="Basic and acidic residues" evidence="8">
    <location>
        <begin position="154"/>
        <end position="172"/>
    </location>
</feature>
<feature type="region of interest" description="Disordered" evidence="8">
    <location>
        <begin position="64"/>
        <end position="101"/>
    </location>
</feature>
<name>A0A2M8EJU6_UNCKA</name>
<evidence type="ECO:0000256" key="8">
    <source>
        <dbReference type="SAM" id="MobiDB-lite"/>
    </source>
</evidence>
<dbReference type="EMBL" id="PFSK01000014">
    <property type="protein sequence ID" value="PJC23004.1"/>
    <property type="molecule type" value="Genomic_DNA"/>
</dbReference>
<accession>A0A2M8EJU6</accession>
<dbReference type="Proteomes" id="UP000228781">
    <property type="component" value="Unassembled WGS sequence"/>
</dbReference>
<gene>
    <name evidence="9" type="primary">rplC</name>
    <name evidence="9" type="ORF">CO059_01310</name>
</gene>
<keyword evidence="3" id="KW-0694">RNA-binding</keyword>
<dbReference type="Pfam" id="PF00297">
    <property type="entry name" value="Ribosomal_L3"/>
    <property type="match status" value="1"/>
</dbReference>
<dbReference type="PANTHER" id="PTHR11229:SF16">
    <property type="entry name" value="LARGE RIBOSOMAL SUBUNIT PROTEIN UL3C"/>
    <property type="match status" value="1"/>
</dbReference>
<dbReference type="AlphaFoldDB" id="A0A2M8EJU6"/>
<keyword evidence="4 9" id="KW-0689">Ribosomal protein</keyword>
<evidence type="ECO:0000256" key="5">
    <source>
        <dbReference type="ARBA" id="ARBA00023274"/>
    </source>
</evidence>
<feature type="compositionally biased region" description="Basic residues" evidence="8">
    <location>
        <begin position="89"/>
        <end position="101"/>
    </location>
</feature>
<dbReference type="InterPro" id="IPR019927">
    <property type="entry name" value="Ribosomal_uL3_bac/org-type"/>
</dbReference>
<organism evidence="9 10">
    <name type="scientific">candidate division WWE3 bacterium CG_4_9_14_0_2_um_filter_48_10</name>
    <dbReference type="NCBI Taxonomy" id="1975078"/>
    <lineage>
        <taxon>Bacteria</taxon>
        <taxon>Katanobacteria</taxon>
    </lineage>
</organism>